<dbReference type="RefSeq" id="XP_003290004.1">
    <property type="nucleotide sequence ID" value="XM_003289956.1"/>
</dbReference>
<gene>
    <name evidence="2" type="ORF">DICPUDRAFT_36683</name>
</gene>
<dbReference type="KEGG" id="dpp:DICPUDRAFT_36683"/>
<sequence>MKRSYLKAIYFKNEKLNFIKVLKKNNFKQIENVKNEIKFGNSIWFVDDLESPNILFSFQLLDALIKVITNERNLEKIEKAIKSINWGIGFLNNFDLSAIDIKKIKLDIGFSSGIDYHLKNYVSSYILPEINSMELYNLLKKQLENYGFCVGSSPLFNEFFIKINDNKIKEEKIKELEKNLDGNEDYLNNDEIDFVMEKWGFKGEHSKNEFKWAVDNKLAICYRMKENYIDENGDGQVNRKLVCWNIIKSDGKTAHFYTLPDYRNKGYARKVKSKVIIEGLKRDITVFSFIDVTNIQSQGISLELGLKKGKECQILKADKL</sequence>
<dbReference type="GO" id="GO:0016747">
    <property type="term" value="F:acyltransferase activity, transferring groups other than amino-acyl groups"/>
    <property type="evidence" value="ECO:0007669"/>
    <property type="project" value="InterPro"/>
</dbReference>
<reference evidence="3" key="1">
    <citation type="journal article" date="2011" name="Genome Biol.">
        <title>Comparative genomics of the social amoebae Dictyostelium discoideum and Dictyostelium purpureum.</title>
        <authorList>
            <consortium name="US DOE Joint Genome Institute (JGI-PGF)"/>
            <person name="Sucgang R."/>
            <person name="Kuo A."/>
            <person name="Tian X."/>
            <person name="Salerno W."/>
            <person name="Parikh A."/>
            <person name="Feasley C.L."/>
            <person name="Dalin E."/>
            <person name="Tu H."/>
            <person name="Huang E."/>
            <person name="Barry K."/>
            <person name="Lindquist E."/>
            <person name="Shapiro H."/>
            <person name="Bruce D."/>
            <person name="Schmutz J."/>
            <person name="Salamov A."/>
            <person name="Fey P."/>
            <person name="Gaudet P."/>
            <person name="Anjard C."/>
            <person name="Babu M.M."/>
            <person name="Basu S."/>
            <person name="Bushmanova Y."/>
            <person name="van der Wel H."/>
            <person name="Katoh-Kurasawa M."/>
            <person name="Dinh C."/>
            <person name="Coutinho P.M."/>
            <person name="Saito T."/>
            <person name="Elias M."/>
            <person name="Schaap P."/>
            <person name="Kay R.R."/>
            <person name="Henrissat B."/>
            <person name="Eichinger L."/>
            <person name="Rivero F."/>
            <person name="Putnam N.H."/>
            <person name="West C.M."/>
            <person name="Loomis W.F."/>
            <person name="Chisholm R.L."/>
            <person name="Shaulsky G."/>
            <person name="Strassmann J.E."/>
            <person name="Queller D.C."/>
            <person name="Kuspa A."/>
            <person name="Grigoriev I.V."/>
        </authorList>
    </citation>
    <scope>NUCLEOTIDE SEQUENCE [LARGE SCALE GENOMIC DNA]</scope>
    <source>
        <strain evidence="3">QSDP1</strain>
    </source>
</reference>
<accession>F0ZRF8</accession>
<dbReference type="FunCoup" id="F0ZRF8">
    <property type="interactions" value="1"/>
</dbReference>
<dbReference type="PANTHER" id="PTHR31143:SF2">
    <property type="entry name" value="FR47-LIKE DOMAIN-CONTAINING PROTEIN-RELATED"/>
    <property type="match status" value="1"/>
</dbReference>
<evidence type="ECO:0000313" key="3">
    <source>
        <dbReference type="Proteomes" id="UP000001064"/>
    </source>
</evidence>
<dbReference type="InParanoid" id="F0ZRF8"/>
<evidence type="ECO:0000313" key="2">
    <source>
        <dbReference type="EMBL" id="EGC33481.1"/>
    </source>
</evidence>
<dbReference type="eggNOG" id="ENOG502RHAH">
    <property type="taxonomic scope" value="Eukaryota"/>
</dbReference>
<dbReference type="VEuPathDB" id="AmoebaDB:DICPUDRAFT_36683"/>
<proteinExistence type="predicted"/>
<organism evidence="2 3">
    <name type="scientific">Dictyostelium purpureum</name>
    <name type="common">Slime mold</name>
    <dbReference type="NCBI Taxonomy" id="5786"/>
    <lineage>
        <taxon>Eukaryota</taxon>
        <taxon>Amoebozoa</taxon>
        <taxon>Evosea</taxon>
        <taxon>Eumycetozoa</taxon>
        <taxon>Dictyostelia</taxon>
        <taxon>Dictyosteliales</taxon>
        <taxon>Dictyosteliaceae</taxon>
        <taxon>Dictyostelium</taxon>
    </lineage>
</organism>
<dbReference type="InterPro" id="IPR027365">
    <property type="entry name" value="GNAT_acetyltra_YdfB-like"/>
</dbReference>
<dbReference type="AlphaFoldDB" id="F0ZRF8"/>
<dbReference type="SUPFAM" id="SSF55729">
    <property type="entry name" value="Acyl-CoA N-acyltransferases (Nat)"/>
    <property type="match status" value="1"/>
</dbReference>
<dbReference type="Proteomes" id="UP000001064">
    <property type="component" value="Unassembled WGS sequence"/>
</dbReference>
<dbReference type="InterPro" id="IPR013653">
    <property type="entry name" value="GCN5-like_dom"/>
</dbReference>
<protein>
    <recommendedName>
        <fullName evidence="1">GCN5-related N-acetyltransferase Rv2170-like domain-containing protein</fullName>
    </recommendedName>
</protein>
<feature type="domain" description="GCN5-related N-acetyltransferase Rv2170-like" evidence="1">
    <location>
        <begin position="239"/>
        <end position="311"/>
    </location>
</feature>
<dbReference type="PANTHER" id="PTHR31143">
    <property type="match status" value="1"/>
</dbReference>
<dbReference type="GeneID" id="10504354"/>
<evidence type="ECO:0000259" key="1">
    <source>
        <dbReference type="Pfam" id="PF08445"/>
    </source>
</evidence>
<dbReference type="Pfam" id="PF08445">
    <property type="entry name" value="FR47"/>
    <property type="match status" value="1"/>
</dbReference>
<dbReference type="InterPro" id="IPR016181">
    <property type="entry name" value="Acyl_CoA_acyltransferase"/>
</dbReference>
<dbReference type="EMBL" id="GL871140">
    <property type="protein sequence ID" value="EGC33481.1"/>
    <property type="molecule type" value="Genomic_DNA"/>
</dbReference>
<dbReference type="Gene3D" id="3.40.630.30">
    <property type="match status" value="1"/>
</dbReference>
<keyword evidence="3" id="KW-1185">Reference proteome</keyword>
<name>F0ZRF8_DICPU</name>
<dbReference type="OrthoDB" id="61870at2759"/>